<dbReference type="GO" id="GO:0005829">
    <property type="term" value="C:cytosol"/>
    <property type="evidence" value="ECO:0007669"/>
    <property type="project" value="TreeGrafter"/>
</dbReference>
<dbReference type="InterPro" id="IPR011095">
    <property type="entry name" value="Dala_Dala_lig_C"/>
</dbReference>
<evidence type="ECO:0000256" key="1">
    <source>
        <dbReference type="ARBA" id="ARBA00001936"/>
    </source>
</evidence>
<protein>
    <recommendedName>
        <fullName evidence="15">D-alanine--D-alanine ligase</fullName>
        <ecNumber evidence="15">6.3.2.4</ecNumber>
    </recommendedName>
    <alternativeName>
        <fullName evidence="15">D-Ala-D-Ala ligase</fullName>
    </alternativeName>
    <alternativeName>
        <fullName evidence="15">D-alanylalanine synthetase</fullName>
    </alternativeName>
</protein>
<comment type="function">
    <text evidence="2 15">Cell wall formation.</text>
</comment>
<evidence type="ECO:0000313" key="22">
    <source>
        <dbReference type="Proteomes" id="UP001139559"/>
    </source>
</evidence>
<dbReference type="NCBIfam" id="TIGR01205">
    <property type="entry name" value="D_ala_D_alaTIGR"/>
    <property type="match status" value="1"/>
</dbReference>
<evidence type="ECO:0000256" key="19">
    <source>
        <dbReference type="PROSITE-ProRule" id="PRU00409"/>
    </source>
</evidence>
<dbReference type="RefSeq" id="WP_248008665.1">
    <property type="nucleotide sequence ID" value="NZ_JAJHVV010000005.1"/>
</dbReference>
<keyword evidence="6 18" id="KW-0479">Metal-binding</keyword>
<feature type="binding site" evidence="18">
    <location>
        <position position="294"/>
    </location>
    <ligand>
        <name>Mg(2+)</name>
        <dbReference type="ChEBI" id="CHEBI:18420"/>
        <label>1</label>
    </ligand>
</feature>
<dbReference type="Gene3D" id="3.40.50.20">
    <property type="match status" value="1"/>
</dbReference>
<feature type="binding site" evidence="17">
    <location>
        <begin position="293"/>
        <end position="294"/>
    </location>
    <ligand>
        <name>ATP</name>
        <dbReference type="ChEBI" id="CHEBI:30616"/>
    </ligand>
</feature>
<dbReference type="InterPro" id="IPR000291">
    <property type="entry name" value="D-Ala_lig_Van_CS"/>
</dbReference>
<evidence type="ECO:0000259" key="20">
    <source>
        <dbReference type="PROSITE" id="PS50975"/>
    </source>
</evidence>
<evidence type="ECO:0000256" key="4">
    <source>
        <dbReference type="ARBA" id="ARBA00010871"/>
    </source>
</evidence>
<accession>A0A9X2BJN0</accession>
<keyword evidence="7 17" id="KW-0547">Nucleotide-binding</keyword>
<organism evidence="21 22">
    <name type="scientific">Vibrio amylolyticus</name>
    <dbReference type="NCBI Taxonomy" id="2847292"/>
    <lineage>
        <taxon>Bacteria</taxon>
        <taxon>Pseudomonadati</taxon>
        <taxon>Pseudomonadota</taxon>
        <taxon>Gammaproteobacteria</taxon>
        <taxon>Vibrionales</taxon>
        <taxon>Vibrionaceae</taxon>
        <taxon>Vibrio</taxon>
    </lineage>
</organism>
<dbReference type="GO" id="GO:0008716">
    <property type="term" value="F:D-alanine-D-alanine ligase activity"/>
    <property type="evidence" value="ECO:0007669"/>
    <property type="project" value="UniProtKB-UniRule"/>
</dbReference>
<evidence type="ECO:0000256" key="2">
    <source>
        <dbReference type="ARBA" id="ARBA00003921"/>
    </source>
</evidence>
<evidence type="ECO:0000256" key="18">
    <source>
        <dbReference type="PIRSR" id="PIRSR039102-3"/>
    </source>
</evidence>
<sequence length="338" mass="37460">MTNTTILLLCGGGSSEHEVSLLSADYLQQQLSNSLNFNVIRVEMREGAWYNDLGKLVSLNTNKATLNCDTTETPIDFVIPCIHGYPGETGDIQSMLELASIPYLGCGPEASTNSFNKITSKLWYDALDIPNTPYLFLSQNDAEALKEAEKALETWGSLFIKAARQGSSVGCYKVTELSELKSSIDSAFGYSDQVLIEKAVKPRELEVAAYEFDGELFLSRPGEVIAPSDAFYSYEEKYSADSHSSTKIEATDLTELQLETIETSATKVFKQMRLRHLSRIDFFLTEGGDIYLNEVNTFPGMTPISMFPKMLENNGHTFSEFLANCIETSLNEATSIHS</sequence>
<evidence type="ECO:0000256" key="5">
    <source>
        <dbReference type="ARBA" id="ARBA00022598"/>
    </source>
</evidence>
<keyword evidence="8 19" id="KW-0067">ATP-binding</keyword>
<comment type="catalytic activity">
    <reaction evidence="14 15">
        <text>2 D-alanine + ATP = D-alanyl-D-alanine + ADP + phosphate + H(+)</text>
        <dbReference type="Rhea" id="RHEA:11224"/>
        <dbReference type="ChEBI" id="CHEBI:15378"/>
        <dbReference type="ChEBI" id="CHEBI:30616"/>
        <dbReference type="ChEBI" id="CHEBI:43474"/>
        <dbReference type="ChEBI" id="CHEBI:57416"/>
        <dbReference type="ChEBI" id="CHEBI:57822"/>
        <dbReference type="ChEBI" id="CHEBI:456216"/>
        <dbReference type="EC" id="6.3.2.4"/>
    </reaction>
</comment>
<dbReference type="GO" id="GO:0009252">
    <property type="term" value="P:peptidoglycan biosynthetic process"/>
    <property type="evidence" value="ECO:0007669"/>
    <property type="project" value="UniProtKB-UniRule"/>
</dbReference>
<evidence type="ECO:0000256" key="10">
    <source>
        <dbReference type="ARBA" id="ARBA00022960"/>
    </source>
</evidence>
<dbReference type="PROSITE" id="PS50975">
    <property type="entry name" value="ATP_GRASP"/>
    <property type="match status" value="1"/>
</dbReference>
<evidence type="ECO:0000256" key="9">
    <source>
        <dbReference type="ARBA" id="ARBA00022842"/>
    </source>
</evidence>
<dbReference type="PROSITE" id="PS00844">
    <property type="entry name" value="DALA_DALA_LIGASE_2"/>
    <property type="match status" value="1"/>
</dbReference>
<comment type="caution">
    <text evidence="21">The sequence shown here is derived from an EMBL/GenBank/DDBJ whole genome shotgun (WGS) entry which is preliminary data.</text>
</comment>
<evidence type="ECO:0000256" key="3">
    <source>
        <dbReference type="ARBA" id="ARBA00004752"/>
    </source>
</evidence>
<keyword evidence="12 18" id="KW-0464">Manganese</keyword>
<keyword evidence="11 15" id="KW-0573">Peptidoglycan synthesis</keyword>
<dbReference type="InterPro" id="IPR005905">
    <property type="entry name" value="D_ala_D_ala"/>
</dbReference>
<dbReference type="EMBL" id="JAJHVV010000005">
    <property type="protein sequence ID" value="MCK6263587.1"/>
    <property type="molecule type" value="Genomic_DNA"/>
</dbReference>
<reference evidence="21" key="1">
    <citation type="submission" date="2021-11" db="EMBL/GenBank/DDBJ databases">
        <title>Vibrio ZSDE26 sp. nov. and Vibrio ZSDZ34 sp. nov., isolated from coastal seawater in Qingdao.</title>
        <authorList>
            <person name="Zhang P."/>
        </authorList>
    </citation>
    <scope>NUCLEOTIDE SEQUENCE</scope>
    <source>
        <strain evidence="21">ZSDE26</strain>
    </source>
</reference>
<evidence type="ECO:0000256" key="12">
    <source>
        <dbReference type="ARBA" id="ARBA00023211"/>
    </source>
</evidence>
<evidence type="ECO:0000256" key="11">
    <source>
        <dbReference type="ARBA" id="ARBA00022984"/>
    </source>
</evidence>
<dbReference type="HAMAP" id="MF_00047">
    <property type="entry name" value="Dala_Dala_lig"/>
    <property type="match status" value="1"/>
</dbReference>
<dbReference type="NCBIfam" id="NF002527">
    <property type="entry name" value="PRK01966.1-3"/>
    <property type="match status" value="1"/>
</dbReference>
<feature type="active site" evidence="16">
    <location>
        <position position="16"/>
    </location>
</feature>
<evidence type="ECO:0000256" key="13">
    <source>
        <dbReference type="ARBA" id="ARBA00023316"/>
    </source>
</evidence>
<dbReference type="PROSITE" id="PS00843">
    <property type="entry name" value="DALA_DALA_LIGASE_1"/>
    <property type="match status" value="1"/>
</dbReference>
<dbReference type="GO" id="GO:0005524">
    <property type="term" value="F:ATP binding"/>
    <property type="evidence" value="ECO:0007669"/>
    <property type="project" value="UniProtKB-UniRule"/>
</dbReference>
<dbReference type="SUPFAM" id="SSF52440">
    <property type="entry name" value="PreATP-grasp domain"/>
    <property type="match status" value="1"/>
</dbReference>
<feature type="binding site" evidence="18">
    <location>
        <position position="281"/>
    </location>
    <ligand>
        <name>Mg(2+)</name>
        <dbReference type="ChEBI" id="CHEBI:18420"/>
        <label>1</label>
    </ligand>
</feature>
<dbReference type="Gene3D" id="3.30.470.20">
    <property type="entry name" value="ATP-grasp fold, B domain"/>
    <property type="match status" value="1"/>
</dbReference>
<dbReference type="GO" id="GO:0008360">
    <property type="term" value="P:regulation of cell shape"/>
    <property type="evidence" value="ECO:0007669"/>
    <property type="project" value="UniProtKB-KW"/>
</dbReference>
<evidence type="ECO:0000256" key="14">
    <source>
        <dbReference type="ARBA" id="ARBA00047614"/>
    </source>
</evidence>
<comment type="pathway">
    <text evidence="3 15">Cell wall biogenesis; peptidoglycan biosynthesis.</text>
</comment>
<name>A0A9X2BJN0_9VIBR</name>
<feature type="domain" description="ATP-grasp" evidence="20">
    <location>
        <begin position="121"/>
        <end position="327"/>
    </location>
</feature>
<keyword evidence="10 15" id="KW-0133">Cell shape</keyword>
<evidence type="ECO:0000256" key="7">
    <source>
        <dbReference type="ARBA" id="ARBA00022741"/>
    </source>
</evidence>
<keyword evidence="22" id="KW-1185">Reference proteome</keyword>
<feature type="binding site" evidence="17">
    <location>
        <position position="117"/>
    </location>
    <ligand>
        <name>ATP</name>
        <dbReference type="ChEBI" id="CHEBI:30616"/>
    </ligand>
</feature>
<keyword evidence="9 18" id="KW-0460">Magnesium</keyword>
<dbReference type="PIRSF" id="PIRSF039102">
    <property type="entry name" value="Ddl/VanB"/>
    <property type="match status" value="1"/>
</dbReference>
<feature type="active site" evidence="16">
    <location>
        <position position="305"/>
    </location>
</feature>
<dbReference type="Proteomes" id="UP001139559">
    <property type="component" value="Unassembled WGS sequence"/>
</dbReference>
<dbReference type="NCBIfam" id="NF002528">
    <property type="entry name" value="PRK01966.1-4"/>
    <property type="match status" value="1"/>
</dbReference>
<dbReference type="InterPro" id="IPR011761">
    <property type="entry name" value="ATP-grasp"/>
</dbReference>
<keyword evidence="5 15" id="KW-0436">Ligase</keyword>
<comment type="cofactor">
    <cofactor evidence="18">
        <name>Mg(2+)</name>
        <dbReference type="ChEBI" id="CHEBI:18420"/>
    </cofactor>
    <cofactor evidence="18">
        <name>Mn(2+)</name>
        <dbReference type="ChEBI" id="CHEBI:29035"/>
    </cofactor>
    <text evidence="18">Binds 2 magnesium or manganese ions per subunit.</text>
</comment>
<comment type="subcellular location">
    <subcellularLocation>
        <location evidence="15">Cytoplasm</location>
    </subcellularLocation>
</comment>
<evidence type="ECO:0000256" key="16">
    <source>
        <dbReference type="PIRSR" id="PIRSR039102-1"/>
    </source>
</evidence>
<dbReference type="Pfam" id="PF01820">
    <property type="entry name" value="Dala_Dala_lig_N"/>
    <property type="match status" value="1"/>
</dbReference>
<feature type="binding site" evidence="18">
    <location>
        <position position="296"/>
    </location>
    <ligand>
        <name>Mg(2+)</name>
        <dbReference type="ChEBI" id="CHEBI:18420"/>
        <label>2</label>
    </ligand>
</feature>
<feature type="binding site" evidence="17">
    <location>
        <begin position="159"/>
        <end position="161"/>
    </location>
    <ligand>
        <name>ATP</name>
        <dbReference type="ChEBI" id="CHEBI:30616"/>
    </ligand>
</feature>
<gene>
    <name evidence="15" type="primary">ddl</name>
    <name evidence="21" type="ORF">KP803_09915</name>
</gene>
<evidence type="ECO:0000256" key="17">
    <source>
        <dbReference type="PIRSR" id="PIRSR039102-2"/>
    </source>
</evidence>
<dbReference type="InterPro" id="IPR016185">
    <property type="entry name" value="PreATP-grasp_dom_sf"/>
</dbReference>
<comment type="cofactor">
    <cofactor evidence="1">
        <name>Mn(2+)</name>
        <dbReference type="ChEBI" id="CHEBI:29035"/>
    </cofactor>
</comment>
<evidence type="ECO:0000256" key="15">
    <source>
        <dbReference type="HAMAP-Rule" id="MF_00047"/>
    </source>
</evidence>
<dbReference type="Pfam" id="PF07478">
    <property type="entry name" value="Dala_Dala_lig_C"/>
    <property type="match status" value="1"/>
</dbReference>
<feature type="active site" evidence="16">
    <location>
        <position position="167"/>
    </location>
</feature>
<dbReference type="GO" id="GO:0046872">
    <property type="term" value="F:metal ion binding"/>
    <property type="evidence" value="ECO:0007669"/>
    <property type="project" value="UniProtKB-KW"/>
</dbReference>
<dbReference type="EC" id="6.3.2.4" evidence="15"/>
<feature type="binding site" evidence="17">
    <location>
        <begin position="167"/>
        <end position="168"/>
    </location>
    <ligand>
        <name>ATP</name>
        <dbReference type="ChEBI" id="CHEBI:30616"/>
    </ligand>
</feature>
<dbReference type="SUPFAM" id="SSF56059">
    <property type="entry name" value="Glutathione synthetase ATP-binding domain-like"/>
    <property type="match status" value="1"/>
</dbReference>
<dbReference type="InterPro" id="IPR011127">
    <property type="entry name" value="Dala_Dala_lig_N"/>
</dbReference>
<dbReference type="Gene3D" id="3.30.1490.20">
    <property type="entry name" value="ATP-grasp fold, A domain"/>
    <property type="match status" value="1"/>
</dbReference>
<comment type="similarity">
    <text evidence="4 15">Belongs to the D-alanine--D-alanine ligase family.</text>
</comment>
<dbReference type="GO" id="GO:0071555">
    <property type="term" value="P:cell wall organization"/>
    <property type="evidence" value="ECO:0007669"/>
    <property type="project" value="UniProtKB-KW"/>
</dbReference>
<evidence type="ECO:0000256" key="8">
    <source>
        <dbReference type="ARBA" id="ARBA00022840"/>
    </source>
</evidence>
<feature type="binding site" evidence="18">
    <location>
        <position position="294"/>
    </location>
    <ligand>
        <name>Mg(2+)</name>
        <dbReference type="ChEBI" id="CHEBI:18420"/>
        <label>2</label>
    </ligand>
</feature>
<dbReference type="AlphaFoldDB" id="A0A9X2BJN0"/>
<dbReference type="PANTHER" id="PTHR23132:SF25">
    <property type="entry name" value="D-ALANINE--D-ALANINE LIGASE A"/>
    <property type="match status" value="1"/>
</dbReference>
<feature type="binding site" evidence="17">
    <location>
        <begin position="197"/>
        <end position="204"/>
    </location>
    <ligand>
        <name>ATP</name>
        <dbReference type="ChEBI" id="CHEBI:30616"/>
    </ligand>
</feature>
<keyword evidence="13 15" id="KW-0961">Cell wall biogenesis/degradation</keyword>
<dbReference type="InterPro" id="IPR013815">
    <property type="entry name" value="ATP_grasp_subdomain_1"/>
</dbReference>
<evidence type="ECO:0000313" key="21">
    <source>
        <dbReference type="EMBL" id="MCK6263587.1"/>
    </source>
</evidence>
<proteinExistence type="inferred from homology"/>
<evidence type="ECO:0000256" key="6">
    <source>
        <dbReference type="ARBA" id="ARBA00022723"/>
    </source>
</evidence>
<keyword evidence="15" id="KW-0963">Cytoplasm</keyword>
<dbReference type="PANTHER" id="PTHR23132">
    <property type="entry name" value="D-ALANINE--D-ALANINE LIGASE"/>
    <property type="match status" value="1"/>
</dbReference>